<accession>A0ABW3JE99</accession>
<comment type="subcellular location">
    <subcellularLocation>
        <location evidence="1">Membrane</location>
        <topology evidence="1">Multi-pass membrane protein</topology>
    </subcellularLocation>
</comment>
<feature type="transmembrane region" description="Helical" evidence="5">
    <location>
        <begin position="121"/>
        <end position="143"/>
    </location>
</feature>
<keyword evidence="8" id="KW-1185">Reference proteome</keyword>
<dbReference type="InterPro" id="IPR004837">
    <property type="entry name" value="NaCa_Exmemb"/>
</dbReference>
<evidence type="ECO:0000259" key="6">
    <source>
        <dbReference type="Pfam" id="PF01699"/>
    </source>
</evidence>
<evidence type="ECO:0000256" key="4">
    <source>
        <dbReference type="ARBA" id="ARBA00023136"/>
    </source>
</evidence>
<dbReference type="PANTHER" id="PTHR37958">
    <property type="entry name" value="SODIUM-POTASSIUM/PROTON ANTIPORTER CHAA"/>
    <property type="match status" value="1"/>
</dbReference>
<evidence type="ECO:0000256" key="5">
    <source>
        <dbReference type="SAM" id="Phobius"/>
    </source>
</evidence>
<feature type="domain" description="Sodium/calcium exchanger membrane region" evidence="6">
    <location>
        <begin position="56"/>
        <end position="142"/>
    </location>
</feature>
<dbReference type="Pfam" id="PF01699">
    <property type="entry name" value="Na_Ca_ex"/>
    <property type="match status" value="1"/>
</dbReference>
<dbReference type="InterPro" id="IPR052946">
    <property type="entry name" value="Alkaline_pH_Ca-Antiporter"/>
</dbReference>
<keyword evidence="3 5" id="KW-1133">Transmembrane helix</keyword>
<evidence type="ECO:0000313" key="8">
    <source>
        <dbReference type="Proteomes" id="UP001597102"/>
    </source>
</evidence>
<name>A0ABW3JE99_9HYPH</name>
<reference evidence="8" key="1">
    <citation type="journal article" date="2019" name="Int. J. Syst. Evol. Microbiol.">
        <title>The Global Catalogue of Microorganisms (GCM) 10K type strain sequencing project: providing services to taxonomists for standard genome sequencing and annotation.</title>
        <authorList>
            <consortium name="The Broad Institute Genomics Platform"/>
            <consortium name="The Broad Institute Genome Sequencing Center for Infectious Disease"/>
            <person name="Wu L."/>
            <person name="Ma J."/>
        </authorList>
    </citation>
    <scope>NUCLEOTIDE SEQUENCE [LARGE SCALE GENOMIC DNA]</scope>
    <source>
        <strain evidence="8">CCUG 61697</strain>
    </source>
</reference>
<feature type="transmembrane region" description="Helical" evidence="5">
    <location>
        <begin position="52"/>
        <end position="75"/>
    </location>
</feature>
<protein>
    <recommendedName>
        <fullName evidence="6">Sodium/calcium exchanger membrane region domain-containing protein</fullName>
    </recommendedName>
</protein>
<dbReference type="EMBL" id="JBHTJO010000001">
    <property type="protein sequence ID" value="MFD0987767.1"/>
    <property type="molecule type" value="Genomic_DNA"/>
</dbReference>
<feature type="transmembrane region" description="Helical" evidence="5">
    <location>
        <begin position="87"/>
        <end position="109"/>
    </location>
</feature>
<comment type="caution">
    <text evidence="7">The sequence shown here is derived from an EMBL/GenBank/DDBJ whole genome shotgun (WGS) entry which is preliminary data.</text>
</comment>
<dbReference type="PANTHER" id="PTHR37958:SF1">
    <property type="entry name" value="SODIUM-POTASSIUM_PROTON ANTIPORTER CHAA"/>
    <property type="match status" value="1"/>
</dbReference>
<feature type="non-terminal residue" evidence="7">
    <location>
        <position position="145"/>
    </location>
</feature>
<feature type="transmembrane region" description="Helical" evidence="5">
    <location>
        <begin position="21"/>
        <end position="40"/>
    </location>
</feature>
<evidence type="ECO:0000256" key="2">
    <source>
        <dbReference type="ARBA" id="ARBA00022692"/>
    </source>
</evidence>
<sequence>MAKKEKAPEKDSFSDSLAASITQGGPAAVGLATVVLVVLFQDFLFGDLSNLAFTSAVFLGLFAVMIWCAFGVLRHAEAIAVILGEPYGTLVLTVAVTVIEVTLLVTIMLHGDSNPTLARDTMFATLMLVLNGMIGGALLIGGLRY</sequence>
<evidence type="ECO:0000313" key="7">
    <source>
        <dbReference type="EMBL" id="MFD0987767.1"/>
    </source>
</evidence>
<gene>
    <name evidence="7" type="ORF">ACFQ2F_11740</name>
</gene>
<evidence type="ECO:0000256" key="1">
    <source>
        <dbReference type="ARBA" id="ARBA00004141"/>
    </source>
</evidence>
<keyword evidence="4 5" id="KW-0472">Membrane</keyword>
<organism evidence="7 8">
    <name type="scientific">Methyloligella solikamskensis</name>
    <dbReference type="NCBI Taxonomy" id="1177756"/>
    <lineage>
        <taxon>Bacteria</taxon>
        <taxon>Pseudomonadati</taxon>
        <taxon>Pseudomonadota</taxon>
        <taxon>Alphaproteobacteria</taxon>
        <taxon>Hyphomicrobiales</taxon>
        <taxon>Hyphomicrobiaceae</taxon>
        <taxon>Methyloligella</taxon>
    </lineage>
</organism>
<evidence type="ECO:0000256" key="3">
    <source>
        <dbReference type="ARBA" id="ARBA00022989"/>
    </source>
</evidence>
<proteinExistence type="predicted"/>
<dbReference type="Proteomes" id="UP001597102">
    <property type="component" value="Unassembled WGS sequence"/>
</dbReference>
<keyword evidence="2 5" id="KW-0812">Transmembrane</keyword>